<dbReference type="InterPro" id="IPR027417">
    <property type="entry name" value="P-loop_NTPase"/>
</dbReference>
<dbReference type="Proteomes" id="UP000789706">
    <property type="component" value="Unassembled WGS sequence"/>
</dbReference>
<protein>
    <submittedName>
        <fullName evidence="1">7378_t:CDS:1</fullName>
    </submittedName>
</protein>
<evidence type="ECO:0000313" key="2">
    <source>
        <dbReference type="Proteomes" id="UP000789706"/>
    </source>
</evidence>
<keyword evidence="2" id="KW-1185">Reference proteome</keyword>
<proteinExistence type="predicted"/>
<dbReference type="SUPFAM" id="SSF52540">
    <property type="entry name" value="P-loop containing nucleoside triphosphate hydrolases"/>
    <property type="match status" value="1"/>
</dbReference>
<evidence type="ECO:0000313" key="1">
    <source>
        <dbReference type="EMBL" id="CAG8568703.1"/>
    </source>
</evidence>
<reference evidence="1" key="1">
    <citation type="submission" date="2021-06" db="EMBL/GenBank/DDBJ databases">
        <authorList>
            <person name="Kallberg Y."/>
            <person name="Tangrot J."/>
            <person name="Rosling A."/>
        </authorList>
    </citation>
    <scope>NUCLEOTIDE SEQUENCE</scope>
    <source>
        <strain evidence="1">AZ414A</strain>
    </source>
</reference>
<dbReference type="OrthoDB" id="8954335at2759"/>
<accession>A0A9N9FYA2</accession>
<comment type="caution">
    <text evidence="1">The sequence shown here is derived from an EMBL/GenBank/DDBJ whole genome shotgun (WGS) entry which is preliminary data.</text>
</comment>
<dbReference type="AlphaFoldDB" id="A0A9N9FYA2"/>
<gene>
    <name evidence="1" type="ORF">DEBURN_LOCUS7966</name>
</gene>
<organism evidence="1 2">
    <name type="scientific">Diversispora eburnea</name>
    <dbReference type="NCBI Taxonomy" id="1213867"/>
    <lineage>
        <taxon>Eukaryota</taxon>
        <taxon>Fungi</taxon>
        <taxon>Fungi incertae sedis</taxon>
        <taxon>Mucoromycota</taxon>
        <taxon>Glomeromycotina</taxon>
        <taxon>Glomeromycetes</taxon>
        <taxon>Diversisporales</taxon>
        <taxon>Diversisporaceae</taxon>
        <taxon>Diversispora</taxon>
    </lineage>
</organism>
<dbReference type="EMBL" id="CAJVPK010001066">
    <property type="protein sequence ID" value="CAG8568703.1"/>
    <property type="molecule type" value="Genomic_DNA"/>
</dbReference>
<name>A0A9N9FYA2_9GLOM</name>
<sequence length="93" mass="10381">IETYEDDVENNIFLIGRTGSGKSTLANEIRVGIKYRVMGFLGVRLIFVTSRDVKVLDQSGPGPRAKTDRTWSCKTSPRAVQDLVFIQKIAKAH</sequence>
<feature type="non-terminal residue" evidence="1">
    <location>
        <position position="93"/>
    </location>
</feature>